<keyword evidence="11" id="KW-0675">Receptor</keyword>
<feature type="domain" description="RING-type" evidence="8">
    <location>
        <begin position="274"/>
        <end position="312"/>
    </location>
</feature>
<name>A0A1S3K6C1_LINAN</name>
<proteinExistence type="predicted"/>
<keyword evidence="7" id="KW-0175">Coiled coil</keyword>
<reference evidence="11" key="1">
    <citation type="submission" date="2025-08" db="UniProtKB">
        <authorList>
            <consortium name="RefSeq"/>
        </authorList>
    </citation>
    <scope>IDENTIFICATION</scope>
    <source>
        <tissue evidence="11">Gonads</tissue>
    </source>
</reference>
<dbReference type="SMART" id="SM00061">
    <property type="entry name" value="MATH"/>
    <property type="match status" value="1"/>
</dbReference>
<evidence type="ECO:0000256" key="2">
    <source>
        <dbReference type="ARBA" id="ARBA00022490"/>
    </source>
</evidence>
<dbReference type="FunFam" id="2.60.210.10:FF:000021">
    <property type="entry name" value="Tumor necrosis factor receptor-associated factor 2"/>
    <property type="match status" value="1"/>
</dbReference>
<dbReference type="Gene3D" id="2.60.210.10">
    <property type="entry name" value="Apoptosis, Tumor Necrosis Factor Receptor Associated Protein 2, Chain A"/>
    <property type="match status" value="1"/>
</dbReference>
<keyword evidence="10" id="KW-1185">Reference proteome</keyword>
<dbReference type="InterPro" id="IPR013083">
    <property type="entry name" value="Znf_RING/FYVE/PHD"/>
</dbReference>
<dbReference type="KEGG" id="lak:106179037"/>
<evidence type="ECO:0000313" key="11">
    <source>
        <dbReference type="RefSeq" id="XP_013417979.1"/>
    </source>
</evidence>
<comment type="subcellular location">
    <subcellularLocation>
        <location evidence="1">Cytoplasm</location>
    </subcellularLocation>
</comment>
<keyword evidence="2" id="KW-0963">Cytoplasm</keyword>
<dbReference type="GO" id="GO:0043122">
    <property type="term" value="P:regulation of canonical NF-kappaB signal transduction"/>
    <property type="evidence" value="ECO:0007669"/>
    <property type="project" value="TreeGrafter"/>
</dbReference>
<dbReference type="Proteomes" id="UP000085678">
    <property type="component" value="Unplaced"/>
</dbReference>
<dbReference type="PANTHER" id="PTHR10131">
    <property type="entry name" value="TNF RECEPTOR ASSOCIATED FACTOR"/>
    <property type="match status" value="1"/>
</dbReference>
<keyword evidence="4 6" id="KW-0863">Zinc-finger</keyword>
<dbReference type="Pfam" id="PF00097">
    <property type="entry name" value="zf-C3HC4"/>
    <property type="match status" value="1"/>
</dbReference>
<dbReference type="GO" id="GO:0008270">
    <property type="term" value="F:zinc ion binding"/>
    <property type="evidence" value="ECO:0007669"/>
    <property type="project" value="UniProtKB-KW"/>
</dbReference>
<organism evidence="10 11">
    <name type="scientific">Lingula anatina</name>
    <name type="common">Brachiopod</name>
    <name type="synonym">Lingula unguis</name>
    <dbReference type="NCBI Taxonomy" id="7574"/>
    <lineage>
        <taxon>Eukaryota</taxon>
        <taxon>Metazoa</taxon>
        <taxon>Spiralia</taxon>
        <taxon>Lophotrochozoa</taxon>
        <taxon>Brachiopoda</taxon>
        <taxon>Linguliformea</taxon>
        <taxon>Lingulata</taxon>
        <taxon>Lingulida</taxon>
        <taxon>Linguloidea</taxon>
        <taxon>Lingulidae</taxon>
        <taxon>Lingula</taxon>
    </lineage>
</organism>
<dbReference type="SUPFAM" id="SSF57850">
    <property type="entry name" value="RING/U-box"/>
    <property type="match status" value="1"/>
</dbReference>
<dbReference type="PROSITE" id="PS50089">
    <property type="entry name" value="ZF_RING_2"/>
    <property type="match status" value="1"/>
</dbReference>
<dbReference type="Gene3D" id="3.30.40.10">
    <property type="entry name" value="Zinc/RING finger domain, C3HC4 (zinc finger)"/>
    <property type="match status" value="1"/>
</dbReference>
<dbReference type="AlphaFoldDB" id="A0A1S3K6C1"/>
<evidence type="ECO:0000256" key="7">
    <source>
        <dbReference type="SAM" id="Coils"/>
    </source>
</evidence>
<keyword evidence="5" id="KW-0862">Zinc</keyword>
<dbReference type="OrthoDB" id="5947827at2759"/>
<dbReference type="PANTHER" id="PTHR10131:SF138">
    <property type="entry name" value="RE66324P"/>
    <property type="match status" value="1"/>
</dbReference>
<feature type="domain" description="MATH" evidence="9">
    <location>
        <begin position="546"/>
        <end position="692"/>
    </location>
</feature>
<dbReference type="GO" id="GO:0009898">
    <property type="term" value="C:cytoplasmic side of plasma membrane"/>
    <property type="evidence" value="ECO:0007669"/>
    <property type="project" value="TreeGrafter"/>
</dbReference>
<dbReference type="GeneID" id="106179037"/>
<evidence type="ECO:0000256" key="4">
    <source>
        <dbReference type="ARBA" id="ARBA00022771"/>
    </source>
</evidence>
<evidence type="ECO:0000256" key="3">
    <source>
        <dbReference type="ARBA" id="ARBA00022723"/>
    </source>
</evidence>
<dbReference type="InterPro" id="IPR002083">
    <property type="entry name" value="MATH/TRAF_dom"/>
</dbReference>
<dbReference type="PROSITE" id="PS50144">
    <property type="entry name" value="MATH"/>
    <property type="match status" value="1"/>
</dbReference>
<dbReference type="GO" id="GO:0005737">
    <property type="term" value="C:cytoplasm"/>
    <property type="evidence" value="ECO:0007669"/>
    <property type="project" value="UniProtKB-SubCell"/>
</dbReference>
<accession>A0A1S3K6C1</accession>
<keyword evidence="3" id="KW-0479">Metal-binding</keyword>
<evidence type="ECO:0000256" key="1">
    <source>
        <dbReference type="ARBA" id="ARBA00004496"/>
    </source>
</evidence>
<evidence type="ECO:0000259" key="9">
    <source>
        <dbReference type="PROSITE" id="PS50144"/>
    </source>
</evidence>
<dbReference type="InParanoid" id="A0A1S3K6C1"/>
<dbReference type="SUPFAM" id="SSF49599">
    <property type="entry name" value="TRAF domain-like"/>
    <property type="match status" value="1"/>
</dbReference>
<dbReference type="InterPro" id="IPR001841">
    <property type="entry name" value="Znf_RING"/>
</dbReference>
<feature type="coiled-coil region" evidence="7">
    <location>
        <begin position="384"/>
        <end position="522"/>
    </location>
</feature>
<evidence type="ECO:0000259" key="8">
    <source>
        <dbReference type="PROSITE" id="PS50089"/>
    </source>
</evidence>
<dbReference type="Pfam" id="PF21355">
    <property type="entry name" value="TRAF-mep_MATH"/>
    <property type="match status" value="1"/>
</dbReference>
<gene>
    <name evidence="11" type="primary">LOC106179037</name>
</gene>
<evidence type="ECO:0000256" key="6">
    <source>
        <dbReference type="PROSITE-ProRule" id="PRU00175"/>
    </source>
</evidence>
<evidence type="ECO:0000256" key="5">
    <source>
        <dbReference type="ARBA" id="ARBA00022833"/>
    </source>
</evidence>
<sequence>MYFRKFLLGRGELSLNALPGRGSHRDVRQEYNEAIQKARRVAFLLLAAPHSGIDAENRQCEIRDFRQIYPGADNQNENVIREVMVYEETDLLHEVSSFIREHRNAGRIVILFIGHGSSDGQIPLAGGHCPLQDYVNRVSTVASELRPSVPIDLINAQCFAHLVPSAQCSHVNVIHLSNMSQPMTISWYELTDDHTLRGWNIQLREFAQRARRDLDRNNMAIAELGVGLTSQRFGLTSPHVAVTSQSTTPEGLPIGGFQHELFTRPEEIKEHFKCRSCQLVLRDAVQTPCGHRHCAGCVERSRSGGGRLCPDCPEIDEMDDRQIYPDMAVRREVHRLLVACRQTGCDWTGDLKTYQQNHERSCLSRRVTTSEDDSSDAICKLQTEAAMLAQMDEIRQRVEDLQKEVGHKQQTGVEAMTRRVGEMEVGLQECRVQVQQLEEKVVEINRREPSTPGESSTVRVEQMRDNLKTLEHKLSTLEGMVAAIARDIEKTSALLESQEATRRVQEERLKSSEDKVKALERVIALRDISMAEQDLRIQALESASYNGVFLWKITEVSRKRHDAVSGRVSSLYSPAFYTSAHGYKMCCRLYLNGDGMGKGTHVSLFFVVMRGHYDALLRWPFKQKVTCILLDQNNLNHVIDAFRPDASSSSFKRPTSEMNIASGFPSFVPQAQLDKPGAAYIKDDCMFLKVIVDCSDL</sequence>
<dbReference type="STRING" id="7574.A0A1S3K6C1"/>
<dbReference type="Gene3D" id="1.20.5.170">
    <property type="match status" value="1"/>
</dbReference>
<evidence type="ECO:0000313" key="10">
    <source>
        <dbReference type="Proteomes" id="UP000085678"/>
    </source>
</evidence>
<dbReference type="InterPro" id="IPR008974">
    <property type="entry name" value="TRAF-like"/>
</dbReference>
<dbReference type="RefSeq" id="XP_013417979.1">
    <property type="nucleotide sequence ID" value="XM_013562525.1"/>
</dbReference>
<dbReference type="InterPro" id="IPR049342">
    <property type="entry name" value="TRAF1-6_MATH_dom"/>
</dbReference>
<dbReference type="InterPro" id="IPR018957">
    <property type="entry name" value="Znf_C3HC4_RING-type"/>
</dbReference>
<protein>
    <submittedName>
        <fullName evidence="11">TNF receptor-associated factor 2</fullName>
    </submittedName>
</protein>
<dbReference type="GO" id="GO:0005164">
    <property type="term" value="F:tumor necrosis factor receptor binding"/>
    <property type="evidence" value="ECO:0007669"/>
    <property type="project" value="TreeGrafter"/>
</dbReference>